<accession>A0ABY5KH46</accession>
<dbReference type="PANTHER" id="PTHR24104">
    <property type="entry name" value="E3 UBIQUITIN-PROTEIN LIGASE NHLRC1-RELATED"/>
    <property type="match status" value="1"/>
</dbReference>
<dbReference type="RefSeq" id="WP_256766100.1">
    <property type="nucleotide sequence ID" value="NZ_CP101990.1"/>
</dbReference>
<evidence type="ECO:0000256" key="2">
    <source>
        <dbReference type="PROSITE-ProRule" id="PRU00504"/>
    </source>
</evidence>
<dbReference type="InterPro" id="IPR050952">
    <property type="entry name" value="TRIM-NHL_E3_ligases"/>
</dbReference>
<dbReference type="CDD" id="cd05819">
    <property type="entry name" value="NHL"/>
    <property type="match status" value="1"/>
</dbReference>
<evidence type="ECO:0000313" key="5">
    <source>
        <dbReference type="Proteomes" id="UP001315860"/>
    </source>
</evidence>
<keyword evidence="5" id="KW-1185">Reference proteome</keyword>
<name>A0ABY5KH46_9ACTN</name>
<dbReference type="PANTHER" id="PTHR24104:SF25">
    <property type="entry name" value="PROTEIN LIN-41"/>
    <property type="match status" value="1"/>
</dbReference>
<sequence length="1340" mass="136337">MLSSPTRPVSPRASRRGSRPLALLLVLLTVLAGMVSTSAPAQAASGPISMGSFGSSGSGAGQFSGANDLAVGPNGHVYVADAANQRIQEFTSEGAFVRSSVRSYFVSAVTVGYDGQVYAVDSMGSVLKYASGLQSYTEIRRSGGAFGIAVDRAGNLYVTDTGASRIEKLDSSGRLLATWSKATGDSRSFSSPYGIAVDGAGSVHVADYGNARVVKLDASGAFVSEMTQVGGGSLAGPYRVAADGQGRIAVTDIARARDSVSVFSADGALEATWDPSGPTYGVPYGVAFGSDGTIYVLNFYIDAVQMFRLSPAFGAFTPQIAGSGRVGDTLTVSASTTPEPASWAYAWTVAGSADVRSNTTTFTPTAADQGKTVTVSVTAKGAGGDPEDRTETATKAITGKVMDTTVTIVDSTPDSAPTSGDVLTVKADESTLPAGATESVRWGRLAGQDCVVAGAAADEYTVVAGDAGATLCAEVTYGAAGHESFTKTATASSTAVGAFTMASSAIDAKAPVVGQSVTASIDLADAPAGAKVTSWQWGVVAGGDCVAIAGADERTFAADVSDFEKVLCLTATVSAPHHLDAQVTVTVGAVGAGTFGQAPTVTLSDWAQVGVELSAEVTGGDPAGADRAYQWNLDGDPIDGATQAAFTPRASDEGHDLSVTVTSTVRGYVADVTTSNQVKIAAGRLSVPEPTFDTAHPRVGTAVSLPVDLAEAPEGAEAHWQWGTRDGAECVAIGGAEGDTFTPTSAQVGEPLCVVVSVTAPGYEPMEAIFTVENAVVRGTLPAMSAVLSSTSPKAGATLTASLLAGELPAGATTRVTWGHASTAEDCRPDEVAASFEVTGAMAGGVVCALVEVTAPGYAEWSTVLSAEVEKGLLQIAAPVLSTDRPAVGVAVSLPVDLSEAPEGAELVRQWGVVDGTECVAISGATGESFTPTADQVGQVLCADVSVTAARHFAFEMTVIAENAVVRGTLPAIRAALSSTSPKAGATLTASLLAGELPAGATTRVTWGHASTAEDCRPDEVAASFEVTGAMAGGVVCALVEVTAPGYAEWSTVLSAEVEKGRLEVAAPVLSTDRPAVGVAVSLPVDLSEAPEGAELVRQWGVVDGTECVAISGATSESFTPTADQVGQVLCADVSVTAARHFAFETTVVAENAVVRGTLPAIRAVVSPMAPKVGTKLTASTFSTALPAGAKTTVSWGYAVQGATCRPAKAAVSFSVTKAMAGRTVCALVTVTAPGYADWSTVVKTGLVKETAKVTVSPKKVRGAAKFTIRAQGLAPGQRYRISLRTKKVTGKADSHGRIVRKIRYKAGLVSKKRVITVRGYDSRGKVDYVKKVKVVHRAK</sequence>
<dbReference type="SUPFAM" id="SSF101898">
    <property type="entry name" value="NHL repeat"/>
    <property type="match status" value="1"/>
</dbReference>
<keyword evidence="1" id="KW-0677">Repeat</keyword>
<feature type="chain" id="PRO_5045465078" evidence="3">
    <location>
        <begin position="44"/>
        <end position="1340"/>
    </location>
</feature>
<feature type="repeat" description="NHL" evidence="2">
    <location>
        <begin position="189"/>
        <end position="219"/>
    </location>
</feature>
<dbReference type="Gene3D" id="2.120.10.30">
    <property type="entry name" value="TolB, C-terminal domain"/>
    <property type="match status" value="2"/>
</dbReference>
<feature type="signal peptide" evidence="3">
    <location>
        <begin position="1"/>
        <end position="43"/>
    </location>
</feature>
<protein>
    <submittedName>
        <fullName evidence="4">NHL repeat-containing protein</fullName>
    </submittedName>
</protein>
<dbReference type="EMBL" id="CP101990">
    <property type="protein sequence ID" value="UUI68361.1"/>
    <property type="molecule type" value="Genomic_DNA"/>
</dbReference>
<feature type="repeat" description="NHL" evidence="2">
    <location>
        <begin position="50"/>
        <end position="93"/>
    </location>
</feature>
<organism evidence="4 5">
    <name type="scientific">Aeromicrobium duanguangcaii</name>
    <dbReference type="NCBI Taxonomy" id="2968086"/>
    <lineage>
        <taxon>Bacteria</taxon>
        <taxon>Bacillati</taxon>
        <taxon>Actinomycetota</taxon>
        <taxon>Actinomycetes</taxon>
        <taxon>Propionibacteriales</taxon>
        <taxon>Nocardioidaceae</taxon>
        <taxon>Aeromicrobium</taxon>
    </lineage>
</organism>
<dbReference type="Gene3D" id="2.60.40.2700">
    <property type="match status" value="6"/>
</dbReference>
<keyword evidence="3" id="KW-0732">Signal</keyword>
<reference evidence="4 5" key="1">
    <citation type="submission" date="2022-07" db="EMBL/GenBank/DDBJ databases">
        <title>Novel species in genus Aeromicrobium.</title>
        <authorList>
            <person name="Ye L."/>
        </authorList>
    </citation>
    <scope>NUCLEOTIDE SEQUENCE [LARGE SCALE GENOMIC DNA]</scope>
    <source>
        <strain evidence="5">zg-Y50</strain>
    </source>
</reference>
<dbReference type="Proteomes" id="UP001315860">
    <property type="component" value="Chromosome"/>
</dbReference>
<gene>
    <name evidence="4" type="ORF">NP095_14305</name>
</gene>
<dbReference type="Pfam" id="PF01436">
    <property type="entry name" value="NHL"/>
    <property type="match status" value="1"/>
</dbReference>
<dbReference type="InterPro" id="IPR001258">
    <property type="entry name" value="NHL_repeat"/>
</dbReference>
<evidence type="ECO:0000256" key="1">
    <source>
        <dbReference type="ARBA" id="ARBA00022737"/>
    </source>
</evidence>
<dbReference type="PROSITE" id="PS51125">
    <property type="entry name" value="NHL"/>
    <property type="match status" value="3"/>
</dbReference>
<dbReference type="InterPro" id="IPR011042">
    <property type="entry name" value="6-blade_b-propeller_TolB-like"/>
</dbReference>
<evidence type="ECO:0000256" key="3">
    <source>
        <dbReference type="SAM" id="SignalP"/>
    </source>
</evidence>
<evidence type="ECO:0000313" key="4">
    <source>
        <dbReference type="EMBL" id="UUI68361.1"/>
    </source>
</evidence>
<proteinExistence type="predicted"/>
<feature type="repeat" description="NHL" evidence="2">
    <location>
        <begin position="147"/>
        <end position="172"/>
    </location>
</feature>